<evidence type="ECO:0000259" key="3">
    <source>
        <dbReference type="Pfam" id="PF10145"/>
    </source>
</evidence>
<organism evidence="4 5">
    <name type="scientific">Rhodobacter capsulatus</name>
    <name type="common">Rhodopseudomonas capsulata</name>
    <dbReference type="NCBI Taxonomy" id="1061"/>
    <lineage>
        <taxon>Bacteria</taxon>
        <taxon>Pseudomonadati</taxon>
        <taxon>Pseudomonadota</taxon>
        <taxon>Alphaproteobacteria</taxon>
        <taxon>Rhodobacterales</taxon>
        <taxon>Rhodobacter group</taxon>
        <taxon>Rhodobacter</taxon>
    </lineage>
</organism>
<reference evidence="4 5" key="1">
    <citation type="submission" date="2016-10" db="EMBL/GenBank/DDBJ databases">
        <authorList>
            <person name="de Groot N.N."/>
        </authorList>
    </citation>
    <scope>NUCLEOTIDE SEQUENCE [LARGE SCALE GENOMIC DNA]</scope>
    <source>
        <strain evidence="5">DSM 938 / 37b4</strain>
    </source>
</reference>
<dbReference type="InterPro" id="IPR010090">
    <property type="entry name" value="Phage_tape_meas"/>
</dbReference>
<dbReference type="PANTHER" id="PTHR37813">
    <property type="entry name" value="FELS-2 PROPHAGE PROTEIN"/>
    <property type="match status" value="1"/>
</dbReference>
<dbReference type="RefSeq" id="WP_074555696.1">
    <property type="nucleotide sequence ID" value="NZ_CP119563.1"/>
</dbReference>
<dbReference type="NCBIfam" id="TIGR01760">
    <property type="entry name" value="tape_meas_TP901"/>
    <property type="match status" value="1"/>
</dbReference>
<accession>A0A1G7PXP1</accession>
<keyword evidence="1" id="KW-1188">Viral release from host cell</keyword>
<dbReference type="OrthoDB" id="5461326at2"/>
<proteinExistence type="predicted"/>
<dbReference type="EMBL" id="FNAY01000020">
    <property type="protein sequence ID" value="SDF90150.1"/>
    <property type="molecule type" value="Genomic_DNA"/>
</dbReference>
<dbReference type="Pfam" id="PF10145">
    <property type="entry name" value="PhageMin_Tail"/>
    <property type="match status" value="1"/>
</dbReference>
<evidence type="ECO:0000313" key="5">
    <source>
        <dbReference type="Proteomes" id="UP000183812"/>
    </source>
</evidence>
<evidence type="ECO:0000256" key="2">
    <source>
        <dbReference type="SAM" id="MobiDB-lite"/>
    </source>
</evidence>
<feature type="region of interest" description="Disordered" evidence="2">
    <location>
        <begin position="643"/>
        <end position="716"/>
    </location>
</feature>
<sequence length="799" mass="83727">MTDLNVALILRLIDQFSTPADKVRAAIRGMGNSAKEFRQGFAAQIRAGFSEANIADALAKNERAVAAARGRLMGALGMGLTLAAPVIASGKMQADLIDYGNLAGLTGEKLRALGVDLNALSRASKTGMSAPELLAGLQTYVGKGLDQDAALKALLATGRAAKATNSEFNDMAAAGFAVMDNLTVAPEQLRKVFDAMAKSGKEGSFELKDMARNFPEITAGARALGMEGVDGVASLAAALQIAMKSAGSADQAANNFSNFMGKLTSPDAVRAFKKFGVNVEAELKRAAAAGEDPLEHMLGVIQKVTGGDQFKMGELFADKQVLDFLRAAIPNLEEYRRIKQAALSADGIIDADYDAKMGGFVESTVQLKNAVMELFGAGGVLLPILTDIAKQATAAVYAVSDWTKANPELTEGIVKGGAALLAFGIGSRVLGYGFAIMRGGLIRTLSLFLKFNDAGRNVSVAAKAVRGLGWVLGGLGRLGKFSLAALITPLRWTAGLIPRIPWAALAGGKFLLSGLVTALSWAKLIPALVWSKFVKPIFLKDFGPGISQVGPAMESAAARTEAAANRMNKAISGIRFRAVLGGIQMFMALRDLDRSMPDPKADPDGFEAWQQGNAKGLEERLRGVWGIGSLMKGYEKAFEWVHGEAPPKAGDDPPAVTPESDAAAPQGGFRRRPMLSPAAEAPAAAQTGPEVAAPQGGFRRRPTLAPVGPAADGWYPGVTIVPRGGGGAGRMATPPATAAPQKIEETVNHDYRSEQSITVTVPVQITQKIEADTARIAREVGARTEAATRRALSDHGGPQ</sequence>
<dbReference type="AlphaFoldDB" id="A0A1G7PXP1"/>
<dbReference type="PANTHER" id="PTHR37813:SF1">
    <property type="entry name" value="FELS-2 PROPHAGE PROTEIN"/>
    <property type="match status" value="1"/>
</dbReference>
<evidence type="ECO:0000256" key="1">
    <source>
        <dbReference type="ARBA" id="ARBA00022612"/>
    </source>
</evidence>
<gene>
    <name evidence="4" type="ORF">SAMN04244550_03059</name>
</gene>
<dbReference type="Proteomes" id="UP000183812">
    <property type="component" value="Unassembled WGS sequence"/>
</dbReference>
<evidence type="ECO:0000313" key="4">
    <source>
        <dbReference type="EMBL" id="SDF90150.1"/>
    </source>
</evidence>
<name>A0A1G7PXP1_RHOCA</name>
<protein>
    <submittedName>
        <fullName evidence="4">Phage tail tape measure protein, TP901 family, core region</fullName>
    </submittedName>
</protein>
<feature type="domain" description="Phage tail tape measure protein" evidence="3">
    <location>
        <begin position="123"/>
        <end position="304"/>
    </location>
</feature>